<dbReference type="PANTHER" id="PTHR43205:SF42">
    <property type="entry name" value="ALCOHOL DEHYDROGENASE, ZINC-CONTAINING (AFU_ORTHOLOGUE AFUA_7G04530)"/>
    <property type="match status" value="1"/>
</dbReference>
<dbReference type="InterPro" id="IPR036291">
    <property type="entry name" value="NAD(P)-bd_dom_sf"/>
</dbReference>
<reference evidence="4" key="1">
    <citation type="journal article" date="2019" name="Int. J. Syst. Evol. Microbiol.">
        <title>The Global Catalogue of Microorganisms (GCM) 10K type strain sequencing project: providing services to taxonomists for standard genome sequencing and annotation.</title>
        <authorList>
            <consortium name="The Broad Institute Genomics Platform"/>
            <consortium name="The Broad Institute Genome Sequencing Center for Infectious Disease"/>
            <person name="Wu L."/>
            <person name="Ma J."/>
        </authorList>
    </citation>
    <scope>NUCLEOTIDE SEQUENCE [LARGE SCALE GENOMIC DNA]</scope>
    <source>
        <strain evidence="4">CCM 7491</strain>
    </source>
</reference>
<dbReference type="Pfam" id="PF00107">
    <property type="entry name" value="ADH_zinc_N"/>
    <property type="match status" value="1"/>
</dbReference>
<dbReference type="EC" id="1.-.-.-" evidence="3"/>
<dbReference type="EMBL" id="JBHRVU010000005">
    <property type="protein sequence ID" value="MFC3443501.1"/>
    <property type="molecule type" value="Genomic_DNA"/>
</dbReference>
<evidence type="ECO:0000259" key="2">
    <source>
        <dbReference type="SMART" id="SM00829"/>
    </source>
</evidence>
<dbReference type="PANTHER" id="PTHR43205">
    <property type="entry name" value="PROSTAGLANDIN REDUCTASE"/>
    <property type="match status" value="1"/>
</dbReference>
<comment type="caution">
    <text evidence="3">The sequence shown here is derived from an EMBL/GenBank/DDBJ whole genome shotgun (WGS) entry which is preliminary data.</text>
</comment>
<dbReference type="GO" id="GO:0016491">
    <property type="term" value="F:oxidoreductase activity"/>
    <property type="evidence" value="ECO:0007669"/>
    <property type="project" value="UniProtKB-KW"/>
</dbReference>
<dbReference type="InterPro" id="IPR041694">
    <property type="entry name" value="ADH_N_2"/>
</dbReference>
<dbReference type="SUPFAM" id="SSF50129">
    <property type="entry name" value="GroES-like"/>
    <property type="match status" value="1"/>
</dbReference>
<sequence length="342" mass="36684">MRTAMPNFTTPRTNRQMVLAQRPQGTPRPADFALREAPITAPQDGGFLVRTLYLSADPVQRGWAANPALTPIDAPMRSLAIGVVIDSRDASVRTGDVVYGFFGWQDYAVATRADLLSHIPDPRAPLPAYAGVLGMPGVTAWLALHDIAPPREGQSVLVSTAAGTVGSVVGQIARQAGAHVVGLTGNEDKIARCISDYGYHAAYNYKVGNLSETLSAACPQGFDTYFDNTGGAILDSAIRAMARFGRIVQCGTAATSSWNPAPTGLRNEREILMRALTWSGFVIFDHVDRFPAAIERLTDMLLAGQLKHDESVEPGMERILPTLEALFAGTNAGKMLVYIGED</sequence>
<protein>
    <submittedName>
        <fullName evidence="3">NADP-dependent oxidoreductase</fullName>
        <ecNumber evidence="3">1.-.-.-</ecNumber>
    </submittedName>
</protein>
<evidence type="ECO:0000313" key="4">
    <source>
        <dbReference type="Proteomes" id="UP001595681"/>
    </source>
</evidence>
<accession>A0ABV7NMW4</accession>
<dbReference type="InterPro" id="IPR013149">
    <property type="entry name" value="ADH-like_C"/>
</dbReference>
<dbReference type="Proteomes" id="UP001595681">
    <property type="component" value="Unassembled WGS sequence"/>
</dbReference>
<dbReference type="InterPro" id="IPR011032">
    <property type="entry name" value="GroES-like_sf"/>
</dbReference>
<name>A0ABV7NMW4_9SPHN</name>
<dbReference type="Gene3D" id="3.90.180.10">
    <property type="entry name" value="Medium-chain alcohol dehydrogenases, catalytic domain"/>
    <property type="match status" value="1"/>
</dbReference>
<dbReference type="Pfam" id="PF16884">
    <property type="entry name" value="ADH_N_2"/>
    <property type="match status" value="1"/>
</dbReference>
<organism evidence="3 4">
    <name type="scientific">Sphingobium rhizovicinum</name>
    <dbReference type="NCBI Taxonomy" id="432308"/>
    <lineage>
        <taxon>Bacteria</taxon>
        <taxon>Pseudomonadati</taxon>
        <taxon>Pseudomonadota</taxon>
        <taxon>Alphaproteobacteria</taxon>
        <taxon>Sphingomonadales</taxon>
        <taxon>Sphingomonadaceae</taxon>
        <taxon>Sphingobium</taxon>
    </lineage>
</organism>
<dbReference type="InterPro" id="IPR020843">
    <property type="entry name" value="ER"/>
</dbReference>
<dbReference type="Gene3D" id="3.40.50.720">
    <property type="entry name" value="NAD(P)-binding Rossmann-like Domain"/>
    <property type="match status" value="1"/>
</dbReference>
<dbReference type="RefSeq" id="WP_380798290.1">
    <property type="nucleotide sequence ID" value="NZ_JBHRVU010000005.1"/>
</dbReference>
<feature type="domain" description="Enoyl reductase (ER)" evidence="2">
    <location>
        <begin position="25"/>
        <end position="337"/>
    </location>
</feature>
<dbReference type="CDD" id="cd05288">
    <property type="entry name" value="PGDH"/>
    <property type="match status" value="1"/>
</dbReference>
<evidence type="ECO:0000313" key="3">
    <source>
        <dbReference type="EMBL" id="MFC3443501.1"/>
    </source>
</evidence>
<gene>
    <name evidence="3" type="ORF">ACFOKF_20295</name>
</gene>
<dbReference type="SMART" id="SM00829">
    <property type="entry name" value="PKS_ER"/>
    <property type="match status" value="1"/>
</dbReference>
<dbReference type="InterPro" id="IPR045010">
    <property type="entry name" value="MDR_fam"/>
</dbReference>
<dbReference type="SUPFAM" id="SSF51735">
    <property type="entry name" value="NAD(P)-binding Rossmann-fold domains"/>
    <property type="match status" value="1"/>
</dbReference>
<proteinExistence type="predicted"/>
<keyword evidence="1 3" id="KW-0560">Oxidoreductase</keyword>
<keyword evidence="4" id="KW-1185">Reference proteome</keyword>
<evidence type="ECO:0000256" key="1">
    <source>
        <dbReference type="ARBA" id="ARBA00023002"/>
    </source>
</evidence>